<dbReference type="AlphaFoldDB" id="A0A9J5XAV8"/>
<dbReference type="OrthoDB" id="1924490at2759"/>
<evidence type="ECO:0000313" key="3">
    <source>
        <dbReference type="Proteomes" id="UP000824120"/>
    </source>
</evidence>
<evidence type="ECO:0000259" key="1">
    <source>
        <dbReference type="Pfam" id="PF02721"/>
    </source>
</evidence>
<dbReference type="InterPro" id="IPR012340">
    <property type="entry name" value="NA-bd_OB-fold"/>
</dbReference>
<sequence length="427" mass="48660">MLLRDDWLIRVQVCRMWEFINYKRSPDMISLDMIIIDEKGTLMHAVIWKNQVNKFRDKLSEGSVIIIRNFKVSEILGDYRPVQANFKITFLRITAIQKLPDDIVHIPLNGFQFIQPPLSESFLFIKPEMIRSRVNNNIILSDVVECLCGIGDLECGFKVEKTEDITIKARITLWEDHGESFTPMYIPTTSDPDIVIVTATKLKEFRGELTFATTAASKIYGNLKMDNITSLLHKFSKKSVDVQTIASANASNVLIAQAMFENRMTVAELVDSDWSSDIEITGIENFFDWYYISCNLSNKKVDQMVSTHARSATDNATYRWLCKQAINIVATTYIQRNTNVLRTHRFKIHIKVKDNGGTTTLALFNGVAEKLLDTSAHKLLVNRLSKSETNIPSQIQSLCGMDLVFKLKLSSNNLKEGLENYTVSHKI</sequence>
<evidence type="ECO:0000313" key="2">
    <source>
        <dbReference type="EMBL" id="KAG5584717.1"/>
    </source>
</evidence>
<protein>
    <recommendedName>
        <fullName evidence="1">Replication protein A 70 kDa DNA-binding subunit B/D first OB fold domain-containing protein</fullName>
    </recommendedName>
</protein>
<dbReference type="CDD" id="cd04480">
    <property type="entry name" value="RPA1_DBD_A_like"/>
    <property type="match status" value="1"/>
</dbReference>
<comment type="caution">
    <text evidence="2">The sequence shown here is derived from an EMBL/GenBank/DDBJ whole genome shotgun (WGS) entry which is preliminary data.</text>
</comment>
<gene>
    <name evidence="2" type="ORF">H5410_045151</name>
</gene>
<dbReference type="PANTHER" id="PTHR47165">
    <property type="entry name" value="OS03G0429900 PROTEIN"/>
    <property type="match status" value="1"/>
</dbReference>
<organism evidence="2 3">
    <name type="scientific">Solanum commersonii</name>
    <name type="common">Commerson's wild potato</name>
    <name type="synonym">Commerson's nightshade</name>
    <dbReference type="NCBI Taxonomy" id="4109"/>
    <lineage>
        <taxon>Eukaryota</taxon>
        <taxon>Viridiplantae</taxon>
        <taxon>Streptophyta</taxon>
        <taxon>Embryophyta</taxon>
        <taxon>Tracheophyta</taxon>
        <taxon>Spermatophyta</taxon>
        <taxon>Magnoliopsida</taxon>
        <taxon>eudicotyledons</taxon>
        <taxon>Gunneridae</taxon>
        <taxon>Pentapetalae</taxon>
        <taxon>asterids</taxon>
        <taxon>lamiids</taxon>
        <taxon>Solanales</taxon>
        <taxon>Solanaceae</taxon>
        <taxon>Solanoideae</taxon>
        <taxon>Solaneae</taxon>
        <taxon>Solanum</taxon>
    </lineage>
</organism>
<feature type="domain" description="Replication protein A 70 kDa DNA-binding subunit B/D first OB fold" evidence="1">
    <location>
        <begin position="6"/>
        <end position="98"/>
    </location>
</feature>
<dbReference type="PANTHER" id="PTHR47165:SF4">
    <property type="entry name" value="OS03G0429900 PROTEIN"/>
    <property type="match status" value="1"/>
</dbReference>
<name>A0A9J5XAV8_SOLCO</name>
<keyword evidence="3" id="KW-1185">Reference proteome</keyword>
<accession>A0A9J5XAV8</accession>
<dbReference type="Gene3D" id="2.40.50.140">
    <property type="entry name" value="Nucleic acid-binding proteins"/>
    <property type="match status" value="3"/>
</dbReference>
<proteinExistence type="predicted"/>
<dbReference type="Pfam" id="PF02721">
    <property type="entry name" value="DUF223"/>
    <property type="match status" value="1"/>
</dbReference>
<dbReference type="SUPFAM" id="SSF50249">
    <property type="entry name" value="Nucleic acid-binding proteins"/>
    <property type="match status" value="2"/>
</dbReference>
<dbReference type="Proteomes" id="UP000824120">
    <property type="component" value="Chromosome 9"/>
</dbReference>
<dbReference type="EMBL" id="JACXVP010000009">
    <property type="protein sequence ID" value="KAG5584717.1"/>
    <property type="molecule type" value="Genomic_DNA"/>
</dbReference>
<dbReference type="InterPro" id="IPR003871">
    <property type="entry name" value="RFA1B/D_OB_1st"/>
</dbReference>
<reference evidence="2 3" key="1">
    <citation type="submission" date="2020-09" db="EMBL/GenBank/DDBJ databases">
        <title>De no assembly of potato wild relative species, Solanum commersonii.</title>
        <authorList>
            <person name="Cho K."/>
        </authorList>
    </citation>
    <scope>NUCLEOTIDE SEQUENCE [LARGE SCALE GENOMIC DNA]</scope>
    <source>
        <strain evidence="2">LZ3.2</strain>
        <tissue evidence="2">Leaf</tissue>
    </source>
</reference>